<evidence type="ECO:0000313" key="3">
    <source>
        <dbReference type="Proteomes" id="UP000075883"/>
    </source>
</evidence>
<evidence type="ECO:0000256" key="1">
    <source>
        <dbReference type="SAM" id="SignalP"/>
    </source>
</evidence>
<keyword evidence="1" id="KW-0732">Signal</keyword>
<dbReference type="Proteomes" id="UP000075883">
    <property type="component" value="Unassembled WGS sequence"/>
</dbReference>
<dbReference type="EMBL" id="AXCM01003620">
    <property type="status" value="NOT_ANNOTATED_CDS"/>
    <property type="molecule type" value="Genomic_DNA"/>
</dbReference>
<proteinExistence type="predicted"/>
<dbReference type="VEuPathDB" id="VectorBase:ACUA008545"/>
<reference evidence="2" key="2">
    <citation type="submission" date="2020-05" db="UniProtKB">
        <authorList>
            <consortium name="EnsemblMetazoa"/>
        </authorList>
    </citation>
    <scope>IDENTIFICATION</scope>
    <source>
        <strain evidence="2">A-37</strain>
    </source>
</reference>
<name>A0A182M3H6_9DIPT</name>
<evidence type="ECO:0000313" key="2">
    <source>
        <dbReference type="EnsemblMetazoa" id="ACUA008545-PA"/>
    </source>
</evidence>
<dbReference type="AlphaFoldDB" id="A0A182M3H6"/>
<feature type="chain" id="PRO_5008127915" evidence="1">
    <location>
        <begin position="31"/>
        <end position="108"/>
    </location>
</feature>
<protein>
    <submittedName>
        <fullName evidence="2">Uncharacterized protein</fullName>
    </submittedName>
</protein>
<accession>A0A182M3H6</accession>
<organism evidence="2 3">
    <name type="scientific">Anopheles culicifacies</name>
    <dbReference type="NCBI Taxonomy" id="139723"/>
    <lineage>
        <taxon>Eukaryota</taxon>
        <taxon>Metazoa</taxon>
        <taxon>Ecdysozoa</taxon>
        <taxon>Arthropoda</taxon>
        <taxon>Hexapoda</taxon>
        <taxon>Insecta</taxon>
        <taxon>Pterygota</taxon>
        <taxon>Neoptera</taxon>
        <taxon>Endopterygota</taxon>
        <taxon>Diptera</taxon>
        <taxon>Nematocera</taxon>
        <taxon>Culicoidea</taxon>
        <taxon>Culicidae</taxon>
        <taxon>Anophelinae</taxon>
        <taxon>Anopheles</taxon>
        <taxon>culicifacies species complex</taxon>
    </lineage>
</organism>
<sequence>MEHAHQLVKVTNFMLHLMLLLPLQTTTTTSSSSSSGGSSPVNSNTLGIVGTSGVVGKSSTEFAGPIGAITSGGRERSHLKGVTKDYIVRKKREELGTFRYLFKNLGTH</sequence>
<dbReference type="EMBL" id="AXCM01003621">
    <property type="status" value="NOT_ANNOTATED_CDS"/>
    <property type="molecule type" value="Genomic_DNA"/>
</dbReference>
<reference evidence="3" key="1">
    <citation type="submission" date="2013-09" db="EMBL/GenBank/DDBJ databases">
        <title>The Genome Sequence of Anopheles culicifacies species A.</title>
        <authorList>
            <consortium name="The Broad Institute Genomics Platform"/>
            <person name="Neafsey D.E."/>
            <person name="Besansky N."/>
            <person name="Howell P."/>
            <person name="Walton C."/>
            <person name="Young S.K."/>
            <person name="Zeng Q."/>
            <person name="Gargeya S."/>
            <person name="Fitzgerald M."/>
            <person name="Haas B."/>
            <person name="Abouelleil A."/>
            <person name="Allen A.W."/>
            <person name="Alvarado L."/>
            <person name="Arachchi H.M."/>
            <person name="Berlin A.M."/>
            <person name="Chapman S.B."/>
            <person name="Gainer-Dewar J."/>
            <person name="Goldberg J."/>
            <person name="Griggs A."/>
            <person name="Gujja S."/>
            <person name="Hansen M."/>
            <person name="Howarth C."/>
            <person name="Imamovic A."/>
            <person name="Ireland A."/>
            <person name="Larimer J."/>
            <person name="McCowan C."/>
            <person name="Murphy C."/>
            <person name="Pearson M."/>
            <person name="Poon T.W."/>
            <person name="Priest M."/>
            <person name="Roberts A."/>
            <person name="Saif S."/>
            <person name="Shea T."/>
            <person name="Sisk P."/>
            <person name="Sykes S."/>
            <person name="Wortman J."/>
            <person name="Nusbaum C."/>
            <person name="Birren B."/>
        </authorList>
    </citation>
    <scope>NUCLEOTIDE SEQUENCE [LARGE SCALE GENOMIC DNA]</scope>
    <source>
        <strain evidence="3">A-37</strain>
    </source>
</reference>
<feature type="signal peptide" evidence="1">
    <location>
        <begin position="1"/>
        <end position="30"/>
    </location>
</feature>
<dbReference type="EnsemblMetazoa" id="ACUA008545-RA">
    <property type="protein sequence ID" value="ACUA008545-PA"/>
    <property type="gene ID" value="ACUA008545"/>
</dbReference>
<keyword evidence="3" id="KW-1185">Reference proteome</keyword>